<dbReference type="PROSITE" id="PS00470">
    <property type="entry name" value="IDH_IMDH"/>
    <property type="match status" value="1"/>
</dbReference>
<evidence type="ECO:0000256" key="3">
    <source>
        <dbReference type="ARBA" id="ARBA00004762"/>
    </source>
</evidence>
<comment type="cofactor">
    <cofactor evidence="2">
        <name>Mn(2+)</name>
        <dbReference type="ChEBI" id="CHEBI:29035"/>
    </cofactor>
</comment>
<dbReference type="InterPro" id="IPR004429">
    <property type="entry name" value="Isopropylmalate_DH"/>
</dbReference>
<evidence type="ECO:0000313" key="16">
    <source>
        <dbReference type="EMBL" id="WDE98850.1"/>
    </source>
</evidence>
<evidence type="ECO:0000256" key="8">
    <source>
        <dbReference type="ARBA" id="ARBA00022723"/>
    </source>
</evidence>
<dbReference type="HAMAP" id="MF_01033">
    <property type="entry name" value="LeuB_type1"/>
    <property type="match status" value="1"/>
</dbReference>
<organism evidence="16 17">
    <name type="scientific">Lentisphaera profundi</name>
    <dbReference type="NCBI Taxonomy" id="1658616"/>
    <lineage>
        <taxon>Bacteria</taxon>
        <taxon>Pseudomonadati</taxon>
        <taxon>Lentisphaerota</taxon>
        <taxon>Lentisphaeria</taxon>
        <taxon>Lentisphaerales</taxon>
        <taxon>Lentisphaeraceae</taxon>
        <taxon>Lentisphaera</taxon>
    </lineage>
</organism>
<dbReference type="Gene3D" id="3.40.718.10">
    <property type="entry name" value="Isopropylmalate Dehydrogenase"/>
    <property type="match status" value="1"/>
</dbReference>
<feature type="binding site" evidence="13">
    <location>
        <begin position="76"/>
        <end position="89"/>
    </location>
    <ligand>
        <name>NAD(+)</name>
        <dbReference type="ChEBI" id="CHEBI:57540"/>
    </ligand>
</feature>
<feature type="binding site" evidence="13">
    <location>
        <position position="225"/>
    </location>
    <ligand>
        <name>Mg(2+)</name>
        <dbReference type="ChEBI" id="CHEBI:18420"/>
    </ligand>
</feature>
<dbReference type="SUPFAM" id="SSF53659">
    <property type="entry name" value="Isocitrate/Isopropylmalate dehydrogenase-like"/>
    <property type="match status" value="1"/>
</dbReference>
<feature type="binding site" evidence="13">
    <location>
        <position position="253"/>
    </location>
    <ligand>
        <name>Mg(2+)</name>
        <dbReference type="ChEBI" id="CHEBI:18420"/>
    </ligand>
</feature>
<feature type="binding site" evidence="13">
    <location>
        <begin position="283"/>
        <end position="295"/>
    </location>
    <ligand>
        <name>NAD(+)</name>
        <dbReference type="ChEBI" id="CHEBI:57540"/>
    </ligand>
</feature>
<sequence>MDLNICVLPGDGIGPEIIEQAVVVLEKVCEKFGHKLSLDEAQIGGVAIDAHNTPLPQATIDKCLASDAVLMGAIGGPKWDKIDKSIRPERGLLGIRKALGLYANLRPAKLWDELKDASFLKDSVIGDGLDIMVVRELIGGIYFGEPRGEGVDENGERYAYNTMVYKESEVKRIVKLAFEIARKRGSKLHSVEKANVLDVSQLWNEVAEEVSKDYSDVDYHTMYVDNCAMQLVRNPGQFDTIVTGNLFGDIISDEASMITGSIGMLPSASIGDGKVSLFEPIHGSAPDITGTGKANPLATILSVSMMLRYSFDLDAEADLIEATVAKVLAEGYRTADIMEDGKECLSCSEMGALVASKL</sequence>
<proteinExistence type="inferred from homology"/>
<dbReference type="GO" id="GO:0003862">
    <property type="term" value="F:3-isopropylmalate dehydrogenase activity"/>
    <property type="evidence" value="ECO:0007669"/>
    <property type="project" value="UniProtKB-EC"/>
</dbReference>
<keyword evidence="17" id="KW-1185">Reference proteome</keyword>
<comment type="pathway">
    <text evidence="3 13 14">Amino-acid biosynthesis; L-leucine biosynthesis; L-leucine from 3-methyl-2-oxobutanoate: step 3/4.</text>
</comment>
<keyword evidence="10 13" id="KW-0560">Oxidoreductase</keyword>
<dbReference type="EC" id="1.1.1.85" evidence="13"/>
<keyword evidence="11 13" id="KW-0520">NAD</keyword>
<evidence type="ECO:0000256" key="9">
    <source>
        <dbReference type="ARBA" id="ARBA00022842"/>
    </source>
</evidence>
<comment type="similarity">
    <text evidence="4 13">Belongs to the isocitrate and isopropylmalate dehydrogenases family. LeuB type 1 subfamily.</text>
</comment>
<evidence type="ECO:0000256" key="2">
    <source>
        <dbReference type="ARBA" id="ARBA00001936"/>
    </source>
</evidence>
<evidence type="ECO:0000259" key="15">
    <source>
        <dbReference type="SMART" id="SM01329"/>
    </source>
</evidence>
<comment type="subunit">
    <text evidence="5 13 14">Homodimer.</text>
</comment>
<feature type="binding site" evidence="13">
    <location>
        <position position="249"/>
    </location>
    <ligand>
        <name>Mg(2+)</name>
        <dbReference type="ChEBI" id="CHEBI:18420"/>
    </ligand>
</feature>
<evidence type="ECO:0000256" key="13">
    <source>
        <dbReference type="HAMAP-Rule" id="MF_01033"/>
    </source>
</evidence>
<keyword evidence="13" id="KW-0963">Cytoplasm</keyword>
<feature type="binding site" evidence="13">
    <location>
        <position position="96"/>
    </location>
    <ligand>
        <name>substrate</name>
    </ligand>
</feature>
<comment type="function">
    <text evidence="13 14">Catalyzes the oxidation of 3-carboxy-2-hydroxy-4-methylpentanoate (3-isopropylmalate) to 3-carboxy-4-methyl-2-oxopentanoate. The product decarboxylates to 4-methyl-2 oxopentanoate.</text>
</comment>
<accession>A0ABY7VXC9</accession>
<evidence type="ECO:0000256" key="12">
    <source>
        <dbReference type="ARBA" id="ARBA00023304"/>
    </source>
</evidence>
<evidence type="ECO:0000256" key="6">
    <source>
        <dbReference type="ARBA" id="ARBA00022430"/>
    </source>
</evidence>
<dbReference type="InterPro" id="IPR024084">
    <property type="entry name" value="IsoPropMal-DH-like_dom"/>
</dbReference>
<evidence type="ECO:0000256" key="7">
    <source>
        <dbReference type="ARBA" id="ARBA00022605"/>
    </source>
</evidence>
<comment type="catalytic activity">
    <reaction evidence="1 13 14">
        <text>(2R,3S)-3-isopropylmalate + NAD(+) = 4-methyl-2-oxopentanoate + CO2 + NADH</text>
        <dbReference type="Rhea" id="RHEA:32271"/>
        <dbReference type="ChEBI" id="CHEBI:16526"/>
        <dbReference type="ChEBI" id="CHEBI:17865"/>
        <dbReference type="ChEBI" id="CHEBI:35121"/>
        <dbReference type="ChEBI" id="CHEBI:57540"/>
        <dbReference type="ChEBI" id="CHEBI:57945"/>
        <dbReference type="EC" id="1.1.1.85"/>
    </reaction>
</comment>
<keyword evidence="6 13" id="KW-0432">Leucine biosynthesis</keyword>
<feature type="binding site" evidence="13">
    <location>
        <position position="225"/>
    </location>
    <ligand>
        <name>substrate</name>
    </ligand>
</feature>
<dbReference type="InterPro" id="IPR019818">
    <property type="entry name" value="IsoCit/isopropylmalate_DH_CS"/>
</dbReference>
<evidence type="ECO:0000256" key="1">
    <source>
        <dbReference type="ARBA" id="ARBA00000624"/>
    </source>
</evidence>
<dbReference type="PANTHER" id="PTHR42979:SF1">
    <property type="entry name" value="3-ISOPROPYLMALATE DEHYDROGENASE"/>
    <property type="match status" value="1"/>
</dbReference>
<dbReference type="SMART" id="SM01329">
    <property type="entry name" value="Iso_dh"/>
    <property type="match status" value="1"/>
</dbReference>
<evidence type="ECO:0000256" key="5">
    <source>
        <dbReference type="ARBA" id="ARBA00011738"/>
    </source>
</evidence>
<feature type="domain" description="Isopropylmalate dehydrogenase-like" evidence="15">
    <location>
        <begin position="4"/>
        <end position="354"/>
    </location>
</feature>
<keyword evidence="8 13" id="KW-0479">Metal-binding</keyword>
<keyword evidence="9 13" id="KW-0460">Magnesium</keyword>
<protein>
    <recommendedName>
        <fullName evidence="13">3-isopropylmalate dehydrogenase</fullName>
        <ecNumber evidence="13">1.1.1.85</ecNumber>
    </recommendedName>
    <alternativeName>
        <fullName evidence="13">3-IPM-DH</fullName>
    </alternativeName>
    <alternativeName>
        <fullName evidence="13">Beta-IPM dehydrogenase</fullName>
        <shortName evidence="13">IMDH</shortName>
    </alternativeName>
</protein>
<dbReference type="PANTHER" id="PTHR42979">
    <property type="entry name" value="3-ISOPROPYLMALATE DEHYDROGENASE"/>
    <property type="match status" value="1"/>
</dbReference>
<reference evidence="16 17" key="1">
    <citation type="submission" date="2023-02" db="EMBL/GenBank/DDBJ databases">
        <title>Genome sequence of Lentisphaera profundi SAORIC-696.</title>
        <authorList>
            <person name="Kim e."/>
            <person name="Cho J.-C."/>
            <person name="Choi A."/>
            <person name="Kang I."/>
        </authorList>
    </citation>
    <scope>NUCLEOTIDE SEQUENCE [LARGE SCALE GENOMIC DNA]</scope>
    <source>
        <strain evidence="16 17">SAORIC-696</strain>
    </source>
</reference>
<evidence type="ECO:0000313" key="17">
    <source>
        <dbReference type="Proteomes" id="UP001214250"/>
    </source>
</evidence>
<evidence type="ECO:0000256" key="14">
    <source>
        <dbReference type="RuleBase" id="RU004445"/>
    </source>
</evidence>
<feature type="site" description="Important for catalysis" evidence="13">
    <location>
        <position position="142"/>
    </location>
</feature>
<feature type="binding site" evidence="13">
    <location>
        <position position="135"/>
    </location>
    <ligand>
        <name>substrate</name>
    </ligand>
</feature>
<evidence type="ECO:0000256" key="10">
    <source>
        <dbReference type="ARBA" id="ARBA00023002"/>
    </source>
</evidence>
<name>A0ABY7VXC9_9BACT</name>
<feature type="site" description="Important for catalysis" evidence="13">
    <location>
        <position position="193"/>
    </location>
</feature>
<feature type="binding site" evidence="13">
    <location>
        <position position="106"/>
    </location>
    <ligand>
        <name>substrate</name>
    </ligand>
</feature>
<dbReference type="NCBIfam" id="TIGR00169">
    <property type="entry name" value="leuB"/>
    <property type="match status" value="1"/>
</dbReference>
<dbReference type="RefSeq" id="WP_274153719.1">
    <property type="nucleotide sequence ID" value="NZ_CP117812.1"/>
</dbReference>
<keyword evidence="12 13" id="KW-0100">Branched-chain amino acid biosynthesis</keyword>
<dbReference type="Pfam" id="PF00180">
    <property type="entry name" value="Iso_dh"/>
    <property type="match status" value="1"/>
</dbReference>
<keyword evidence="7 13" id="KW-0028">Amino-acid biosynthesis</keyword>
<comment type="subcellular location">
    <subcellularLocation>
        <location evidence="13">Cytoplasm</location>
    </subcellularLocation>
</comment>
<dbReference type="EMBL" id="CP117812">
    <property type="protein sequence ID" value="WDE98850.1"/>
    <property type="molecule type" value="Genomic_DNA"/>
</dbReference>
<dbReference type="Proteomes" id="UP001214250">
    <property type="component" value="Chromosome 2"/>
</dbReference>
<comment type="cofactor">
    <cofactor evidence="13 14">
        <name>Mg(2+)</name>
        <dbReference type="ChEBI" id="CHEBI:18420"/>
    </cofactor>
    <cofactor evidence="13 14">
        <name>Mn(2+)</name>
        <dbReference type="ChEBI" id="CHEBI:29035"/>
    </cofactor>
    <text evidence="13 14">Binds 1 Mg(2+) or Mn(2+) ion per subunit.</text>
</comment>
<gene>
    <name evidence="13 16" type="primary">leuB</name>
    <name evidence="16" type="ORF">PQO03_13500</name>
</gene>
<evidence type="ECO:0000256" key="4">
    <source>
        <dbReference type="ARBA" id="ARBA00008319"/>
    </source>
</evidence>
<evidence type="ECO:0000256" key="11">
    <source>
        <dbReference type="ARBA" id="ARBA00023027"/>
    </source>
</evidence>
<keyword evidence="13" id="KW-0464">Manganese</keyword>